<evidence type="ECO:0000313" key="3">
    <source>
        <dbReference type="EMBL" id="MCW6510978.1"/>
    </source>
</evidence>
<reference evidence="3" key="1">
    <citation type="submission" date="2022-05" db="EMBL/GenBank/DDBJ databases">
        <authorList>
            <person name="Pankratov T."/>
        </authorList>
    </citation>
    <scope>NUCLEOTIDE SEQUENCE</scope>
    <source>
        <strain evidence="3">BP6-180914</strain>
    </source>
</reference>
<dbReference type="Proteomes" id="UP001165667">
    <property type="component" value="Unassembled WGS sequence"/>
</dbReference>
<organism evidence="3 4">
    <name type="scientific">Lichenifustis flavocetrariae</name>
    <dbReference type="NCBI Taxonomy" id="2949735"/>
    <lineage>
        <taxon>Bacteria</taxon>
        <taxon>Pseudomonadati</taxon>
        <taxon>Pseudomonadota</taxon>
        <taxon>Alphaproteobacteria</taxon>
        <taxon>Hyphomicrobiales</taxon>
        <taxon>Lichenihabitantaceae</taxon>
        <taxon>Lichenifustis</taxon>
    </lineage>
</organism>
<sequence>MGADLWSDSVLTALYDAIHAVALTTTGATSLMHEAKVDVVTVPDLSEHLSNAATTAQLSARFGYAATMKSLNNLLLLGDGETWTRQGIDFAGLPEMVRTFLQVAAGAADIPVTRLLGQSPAGLSSTGDHDIRNYYDMIAARQEIELRPQLERLDRLLMARPASPRARSPSRSARSGRWTPPPRPRPRSRGRRRRGSMRGCGRRPSWPGSWRVSSRRVGSIQT</sequence>
<proteinExistence type="predicted"/>
<dbReference type="InterPro" id="IPR024459">
    <property type="entry name" value="Acb1-like_N"/>
</dbReference>
<comment type="caution">
    <text evidence="3">The sequence shown here is derived from an EMBL/GenBank/DDBJ whole genome shotgun (WGS) entry which is preliminary data.</text>
</comment>
<protein>
    <submittedName>
        <fullName evidence="3">DUF1073 domain-containing protein</fullName>
    </submittedName>
</protein>
<evidence type="ECO:0000259" key="2">
    <source>
        <dbReference type="Pfam" id="PF06381"/>
    </source>
</evidence>
<evidence type="ECO:0000313" key="4">
    <source>
        <dbReference type="Proteomes" id="UP001165667"/>
    </source>
</evidence>
<feature type="domain" description="Anti-CBASS protein Acb1-like N-terminal" evidence="2">
    <location>
        <begin position="5"/>
        <end position="161"/>
    </location>
</feature>
<dbReference type="EMBL" id="JAMOIM010000020">
    <property type="protein sequence ID" value="MCW6510978.1"/>
    <property type="molecule type" value="Genomic_DNA"/>
</dbReference>
<feature type="compositionally biased region" description="Low complexity" evidence="1">
    <location>
        <begin position="197"/>
        <end position="222"/>
    </location>
</feature>
<name>A0AA41Z197_9HYPH</name>
<dbReference type="RefSeq" id="WP_282587357.1">
    <property type="nucleotide sequence ID" value="NZ_JAMOIM010000020.1"/>
</dbReference>
<evidence type="ECO:0000256" key="1">
    <source>
        <dbReference type="SAM" id="MobiDB-lite"/>
    </source>
</evidence>
<accession>A0AA41Z197</accession>
<feature type="region of interest" description="Disordered" evidence="1">
    <location>
        <begin position="159"/>
        <end position="222"/>
    </location>
</feature>
<gene>
    <name evidence="3" type="ORF">M8523_23515</name>
</gene>
<keyword evidence="4" id="KW-1185">Reference proteome</keyword>
<dbReference type="Pfam" id="PF06381">
    <property type="entry name" value="Phage_portal_3"/>
    <property type="match status" value="1"/>
</dbReference>
<feature type="compositionally biased region" description="Basic residues" evidence="1">
    <location>
        <begin position="184"/>
        <end position="196"/>
    </location>
</feature>
<dbReference type="AlphaFoldDB" id="A0AA41Z197"/>
<feature type="compositionally biased region" description="Low complexity" evidence="1">
    <location>
        <begin position="159"/>
        <end position="178"/>
    </location>
</feature>